<accession>A0A9P7YKM2</accession>
<comment type="caution">
    <text evidence="5">The sequence shown here is derived from an EMBL/GenBank/DDBJ whole genome shotgun (WGS) entry which is preliminary data.</text>
</comment>
<keyword evidence="3" id="KW-0812">Transmembrane</keyword>
<proteinExistence type="predicted"/>
<gene>
    <name evidence="5" type="ORF">BJ875DRAFT_440399</name>
</gene>
<feature type="transmembrane region" description="Helical" evidence="3">
    <location>
        <begin position="859"/>
        <end position="882"/>
    </location>
</feature>
<comment type="function">
    <text evidence="1">Plays a role in nonsense-mediated mRNA decay.</text>
</comment>
<dbReference type="EMBL" id="MU251434">
    <property type="protein sequence ID" value="KAG9235341.1"/>
    <property type="molecule type" value="Genomic_DNA"/>
</dbReference>
<dbReference type="Gene3D" id="1.25.40.10">
    <property type="entry name" value="Tetratricopeptide repeat domain"/>
    <property type="match status" value="1"/>
</dbReference>
<dbReference type="AlphaFoldDB" id="A0A9P7YKM2"/>
<evidence type="ECO:0000259" key="4">
    <source>
        <dbReference type="Pfam" id="PF10373"/>
    </source>
</evidence>
<evidence type="ECO:0000256" key="3">
    <source>
        <dbReference type="SAM" id="Phobius"/>
    </source>
</evidence>
<dbReference type="PANTHER" id="PTHR15696:SF0">
    <property type="entry name" value="TELOMERASE-BINDING PROTEIN EST1A"/>
    <property type="match status" value="1"/>
</dbReference>
<comment type="subcellular location">
    <subcellularLocation>
        <location evidence="1">Nucleus</location>
    </subcellularLocation>
</comment>
<keyword evidence="6" id="KW-1185">Reference proteome</keyword>
<evidence type="ECO:0000256" key="1">
    <source>
        <dbReference type="RuleBase" id="RU369098"/>
    </source>
</evidence>
<keyword evidence="3" id="KW-0472">Membrane</keyword>
<reference evidence="5" key="1">
    <citation type="journal article" date="2021" name="IMA Fungus">
        <title>Genomic characterization of three marine fungi, including Emericellopsis atlantica sp. nov. with signatures of a generalist lifestyle and marine biomass degradation.</title>
        <authorList>
            <person name="Hagestad O.C."/>
            <person name="Hou L."/>
            <person name="Andersen J.H."/>
            <person name="Hansen E.H."/>
            <person name="Altermark B."/>
            <person name="Li C."/>
            <person name="Kuhnert E."/>
            <person name="Cox R.J."/>
            <person name="Crous P.W."/>
            <person name="Spatafora J.W."/>
            <person name="Lail K."/>
            <person name="Amirebrahimi M."/>
            <person name="Lipzen A."/>
            <person name="Pangilinan J."/>
            <person name="Andreopoulos W."/>
            <person name="Hayes R.D."/>
            <person name="Ng V."/>
            <person name="Grigoriev I.V."/>
            <person name="Jackson S.A."/>
            <person name="Sutton T.D.S."/>
            <person name="Dobson A.D.W."/>
            <person name="Rama T."/>
        </authorList>
    </citation>
    <scope>NUCLEOTIDE SEQUENCE</scope>
    <source>
        <strain evidence="5">TRa018bII</strain>
    </source>
</reference>
<feature type="transmembrane region" description="Helical" evidence="3">
    <location>
        <begin position="902"/>
        <end position="921"/>
    </location>
</feature>
<dbReference type="FunFam" id="1.25.40.10:FF:000202">
    <property type="entry name" value="Unplaced genomic scaffold supercont1.7, whole genome shotgun sequence"/>
    <property type="match status" value="1"/>
</dbReference>
<name>A0A9P7YKM2_9HELO</name>
<dbReference type="SUPFAM" id="SSF48452">
    <property type="entry name" value="TPR-like"/>
    <property type="match status" value="1"/>
</dbReference>
<dbReference type="GO" id="GO:0070034">
    <property type="term" value="F:telomerase RNA binding"/>
    <property type="evidence" value="ECO:0007669"/>
    <property type="project" value="TreeGrafter"/>
</dbReference>
<feature type="compositionally biased region" description="Polar residues" evidence="2">
    <location>
        <begin position="136"/>
        <end position="155"/>
    </location>
</feature>
<evidence type="ECO:0000256" key="2">
    <source>
        <dbReference type="SAM" id="MobiDB-lite"/>
    </source>
</evidence>
<keyword evidence="1" id="KW-0866">Nonsense-mediated mRNA decay</keyword>
<dbReference type="GO" id="GO:0005697">
    <property type="term" value="C:telomerase holoenzyme complex"/>
    <property type="evidence" value="ECO:0007669"/>
    <property type="project" value="TreeGrafter"/>
</dbReference>
<protein>
    <recommendedName>
        <fullName evidence="1">Nonsense-mediated mRNA decay factor</fullName>
    </recommendedName>
</protein>
<dbReference type="Proteomes" id="UP000824998">
    <property type="component" value="Unassembled WGS sequence"/>
</dbReference>
<organism evidence="5 6">
    <name type="scientific">Amylocarpus encephaloides</name>
    <dbReference type="NCBI Taxonomy" id="45428"/>
    <lineage>
        <taxon>Eukaryota</taxon>
        <taxon>Fungi</taxon>
        <taxon>Dikarya</taxon>
        <taxon>Ascomycota</taxon>
        <taxon>Pezizomycotina</taxon>
        <taxon>Leotiomycetes</taxon>
        <taxon>Helotiales</taxon>
        <taxon>Helotiales incertae sedis</taxon>
        <taxon>Amylocarpus</taxon>
    </lineage>
</organism>
<dbReference type="GO" id="GO:0000184">
    <property type="term" value="P:nuclear-transcribed mRNA catabolic process, nonsense-mediated decay"/>
    <property type="evidence" value="ECO:0007669"/>
    <property type="project" value="UniProtKB-KW"/>
</dbReference>
<feature type="region of interest" description="Disordered" evidence="2">
    <location>
        <begin position="53"/>
        <end position="194"/>
    </location>
</feature>
<dbReference type="GO" id="GO:0042162">
    <property type="term" value="F:telomeric DNA binding"/>
    <property type="evidence" value="ECO:0007669"/>
    <property type="project" value="TreeGrafter"/>
</dbReference>
<evidence type="ECO:0000313" key="5">
    <source>
        <dbReference type="EMBL" id="KAG9235341.1"/>
    </source>
</evidence>
<evidence type="ECO:0000313" key="6">
    <source>
        <dbReference type="Proteomes" id="UP000824998"/>
    </source>
</evidence>
<dbReference type="InterPro" id="IPR018834">
    <property type="entry name" value="DNA/RNA-bd_Est1-type"/>
</dbReference>
<dbReference type="InterPro" id="IPR011990">
    <property type="entry name" value="TPR-like_helical_dom_sf"/>
</dbReference>
<feature type="compositionally biased region" description="Polar residues" evidence="2">
    <location>
        <begin position="173"/>
        <end position="187"/>
    </location>
</feature>
<dbReference type="InterPro" id="IPR045153">
    <property type="entry name" value="Est1/Ebs1-like"/>
</dbReference>
<keyword evidence="3" id="KW-1133">Transmembrane helix</keyword>
<dbReference type="Pfam" id="PF10373">
    <property type="entry name" value="EST1_DNA_bind"/>
    <property type="match status" value="1"/>
</dbReference>
<dbReference type="PANTHER" id="PTHR15696">
    <property type="entry name" value="SMG-7 SUPPRESSOR WITH MORPHOLOGICAL EFFECT ON GENITALIA PROTEIN 7"/>
    <property type="match status" value="1"/>
</dbReference>
<sequence>MGHNRCPWQTDQNNMIFHSTDDLWDHAKKTHQNQFPPETNDKELQRFRLQYEAASDARRTSKTTQDAEEDVDSHNDQPRKRAALGDGISDAFGSPFRDSSKSPPRRSKARPSSDSNIPRDSAFDQQPQVLKKQLWTPDQDSPPTRASVDSPSIASVQIRRARNQALQSKPKKNFNTTPLAMSRQSYAPSPENTPPPEIVSNKIPTQLQSSQPPSGEMPFDIIRQPETRPISQEQLVAEVKGIYAGLVMVEAKCIEVDNKQATLAQAEESQPKLGNEQWQALIVLHRTLLHEHHDFFLASQHPSASPALRRLASKYAMPARMWRHGIHSFLELLRHRLPASLDHMLAFIHLAYSMMTLLYETVPAFEDTWIECLGDLGRYRMAIEDDDIRDREVWTGVARHWYSKASDKAPTTGRLYHHLAILARPNDPQQLFYYTKSLCVVVPFTSAREHILTLFEPVLNADTGHGQYRLPPLDADFVKAHGLLLTKRNMERFEPAVQEFTELLDNQTGRVTRKFMEQGYYITVANCVAVLDFASKENPLIRAVSATQDDSDTPMAGVSTNNNSLSTISFWNTQYLSNATLELVLKRISDPNVLPFIYVTLVFLYHFHSVEVEAVPPGDFAFRGLLWSEGYLPGMWFMDEKIGEDETYHELAYVDGQRKERILWVAHRIDSAARSVGSSFLGLLQKKTIRSMILLSQIFKSFQVTVALAIPAITEPQPKSNSEGFINYFAGQWHQLKDHLSGPMVENTGYACLLTGTYYGLTRCDEGLWKGTNLLEIATTATSSYSYFLGNEEWLSDPQVVMVVSLNVRLSVKILQQKLSEFPKTWMPTVFFIESASFGTAGILAKYMPAPGGRYQNPWFQAAMLLPLTNMFFIAFWIIFIRNPGVAKRLEEEALFAAIVEFFQRRLPAILALALILVLLAKV</sequence>
<dbReference type="OrthoDB" id="3554925at2759"/>
<keyword evidence="1" id="KW-0539">Nucleus</keyword>
<feature type="domain" description="DNA/RNA-binding" evidence="4">
    <location>
        <begin position="398"/>
        <end position="607"/>
    </location>
</feature>